<keyword evidence="3" id="KW-1185">Reference proteome</keyword>
<comment type="caution">
    <text evidence="2">The sequence shown here is derived from an EMBL/GenBank/DDBJ whole genome shotgun (WGS) entry which is preliminary data.</text>
</comment>
<proteinExistence type="predicted"/>
<evidence type="ECO:0000256" key="1">
    <source>
        <dbReference type="SAM" id="MobiDB-lite"/>
    </source>
</evidence>
<evidence type="ECO:0000313" key="3">
    <source>
        <dbReference type="Proteomes" id="UP000186594"/>
    </source>
</evidence>
<name>A0A1U7LL15_NEOID</name>
<evidence type="ECO:0000313" key="2">
    <source>
        <dbReference type="EMBL" id="OLL23328.1"/>
    </source>
</evidence>
<gene>
    <name evidence="2" type="ORF">NEOLI_005449</name>
</gene>
<feature type="compositionally biased region" description="Pro residues" evidence="1">
    <location>
        <begin position="1"/>
        <end position="21"/>
    </location>
</feature>
<feature type="region of interest" description="Disordered" evidence="1">
    <location>
        <begin position="1"/>
        <end position="38"/>
    </location>
</feature>
<protein>
    <submittedName>
        <fullName evidence="2">Uncharacterized protein</fullName>
    </submittedName>
</protein>
<sequence length="108" mass="11551">MPPPSTPSPTSSPSPSLPLFPQPQSSTDHDAPPDSPLHEILASDLGVTILLQRLKQQIGCGKVISPSAILTTRSSPPSSEREASSRTSLQKLSKITVETFRKPELKRG</sequence>
<reference evidence="2 3" key="1">
    <citation type="submission" date="2016-04" db="EMBL/GenBank/DDBJ databases">
        <title>Evolutionary innovation and constraint leading to complex multicellularity in the Ascomycota.</title>
        <authorList>
            <person name="Cisse O."/>
            <person name="Nguyen A."/>
            <person name="Hewitt D.A."/>
            <person name="Jedd G."/>
            <person name="Stajich J.E."/>
        </authorList>
    </citation>
    <scope>NUCLEOTIDE SEQUENCE [LARGE SCALE GENOMIC DNA]</scope>
    <source>
        <strain evidence="2 3">DAH-3</strain>
    </source>
</reference>
<organism evidence="2 3">
    <name type="scientific">Neolecta irregularis (strain DAH-3)</name>
    <dbReference type="NCBI Taxonomy" id="1198029"/>
    <lineage>
        <taxon>Eukaryota</taxon>
        <taxon>Fungi</taxon>
        <taxon>Dikarya</taxon>
        <taxon>Ascomycota</taxon>
        <taxon>Taphrinomycotina</taxon>
        <taxon>Neolectales</taxon>
        <taxon>Neolectaceae</taxon>
        <taxon>Neolecta</taxon>
    </lineage>
</organism>
<dbReference type="AlphaFoldDB" id="A0A1U7LL15"/>
<accession>A0A1U7LL15</accession>
<dbReference type="Proteomes" id="UP000186594">
    <property type="component" value="Unassembled WGS sequence"/>
</dbReference>
<feature type="region of interest" description="Disordered" evidence="1">
    <location>
        <begin position="67"/>
        <end position="95"/>
    </location>
</feature>
<dbReference type="EMBL" id="LXFE01001856">
    <property type="protein sequence ID" value="OLL23328.1"/>
    <property type="molecule type" value="Genomic_DNA"/>
</dbReference>